<dbReference type="CDD" id="cd19531">
    <property type="entry name" value="LCL_NRPS-like"/>
    <property type="match status" value="2"/>
</dbReference>
<proteinExistence type="predicted"/>
<feature type="compositionally biased region" description="Basic and acidic residues" evidence="4">
    <location>
        <begin position="1026"/>
        <end position="1037"/>
    </location>
</feature>
<dbReference type="InterPro" id="IPR006162">
    <property type="entry name" value="Ppantetheine_attach_site"/>
</dbReference>
<keyword evidence="3" id="KW-0597">Phosphoprotein</keyword>
<dbReference type="InterPro" id="IPR023213">
    <property type="entry name" value="CAT-like_dom_sf"/>
</dbReference>
<dbReference type="Proteomes" id="UP001431010">
    <property type="component" value="Chromosome"/>
</dbReference>
<dbReference type="Gene3D" id="3.30.300.30">
    <property type="match status" value="1"/>
</dbReference>
<keyword evidence="7" id="KW-1185">Reference proteome</keyword>
<dbReference type="CDD" id="cd05930">
    <property type="entry name" value="A_NRPS"/>
    <property type="match status" value="1"/>
</dbReference>
<dbReference type="Pfam" id="PF00550">
    <property type="entry name" value="PP-binding"/>
    <property type="match status" value="1"/>
</dbReference>
<dbReference type="SUPFAM" id="SSF52777">
    <property type="entry name" value="CoA-dependent acyltransferases"/>
    <property type="match status" value="4"/>
</dbReference>
<dbReference type="InterPro" id="IPR010071">
    <property type="entry name" value="AA_adenyl_dom"/>
</dbReference>
<dbReference type="InterPro" id="IPR045851">
    <property type="entry name" value="AMP-bd_C_sf"/>
</dbReference>
<dbReference type="PROSITE" id="PS00012">
    <property type="entry name" value="PHOSPHOPANTETHEINE"/>
    <property type="match status" value="1"/>
</dbReference>
<dbReference type="InterPro" id="IPR042099">
    <property type="entry name" value="ANL_N_sf"/>
</dbReference>
<evidence type="ECO:0000256" key="4">
    <source>
        <dbReference type="SAM" id="MobiDB-lite"/>
    </source>
</evidence>
<dbReference type="Pfam" id="PF13193">
    <property type="entry name" value="AMP-binding_C"/>
    <property type="match status" value="1"/>
</dbReference>
<evidence type="ECO:0000313" key="7">
    <source>
        <dbReference type="Proteomes" id="UP001431010"/>
    </source>
</evidence>
<organism evidence="6 7">
    <name type="scientific">Bradyrhizobium ontarionense</name>
    <dbReference type="NCBI Taxonomy" id="2898149"/>
    <lineage>
        <taxon>Bacteria</taxon>
        <taxon>Pseudomonadati</taxon>
        <taxon>Pseudomonadota</taxon>
        <taxon>Alphaproteobacteria</taxon>
        <taxon>Hyphomicrobiales</taxon>
        <taxon>Nitrobacteraceae</taxon>
        <taxon>Bradyrhizobium</taxon>
    </lineage>
</organism>
<dbReference type="PANTHER" id="PTHR45527:SF1">
    <property type="entry name" value="FATTY ACID SYNTHASE"/>
    <property type="match status" value="1"/>
</dbReference>
<dbReference type="InterPro" id="IPR036736">
    <property type="entry name" value="ACP-like_sf"/>
</dbReference>
<evidence type="ECO:0000256" key="3">
    <source>
        <dbReference type="ARBA" id="ARBA00022553"/>
    </source>
</evidence>
<dbReference type="Pfam" id="PF00668">
    <property type="entry name" value="Condensation"/>
    <property type="match status" value="2"/>
</dbReference>
<evidence type="ECO:0000256" key="1">
    <source>
        <dbReference type="ARBA" id="ARBA00001957"/>
    </source>
</evidence>
<dbReference type="RefSeq" id="WP_231319325.1">
    <property type="nucleotide sequence ID" value="NZ_CP088156.1"/>
</dbReference>
<dbReference type="InterPro" id="IPR025110">
    <property type="entry name" value="AMP-bd_C"/>
</dbReference>
<dbReference type="NCBIfam" id="TIGR01733">
    <property type="entry name" value="AA-adenyl-dom"/>
    <property type="match status" value="1"/>
</dbReference>
<feature type="region of interest" description="Disordered" evidence="4">
    <location>
        <begin position="1025"/>
        <end position="1050"/>
    </location>
</feature>
<dbReference type="EMBL" id="CP088156">
    <property type="protein sequence ID" value="UFZ03302.1"/>
    <property type="molecule type" value="Genomic_DNA"/>
</dbReference>
<evidence type="ECO:0000256" key="2">
    <source>
        <dbReference type="ARBA" id="ARBA00022450"/>
    </source>
</evidence>
<dbReference type="InterPro" id="IPR001242">
    <property type="entry name" value="Condensation_dom"/>
</dbReference>
<dbReference type="PANTHER" id="PTHR45527">
    <property type="entry name" value="NONRIBOSOMAL PEPTIDE SYNTHETASE"/>
    <property type="match status" value="1"/>
</dbReference>
<comment type="cofactor">
    <cofactor evidence="1">
        <name>pantetheine 4'-phosphate</name>
        <dbReference type="ChEBI" id="CHEBI:47942"/>
    </cofactor>
</comment>
<dbReference type="PROSITE" id="PS50075">
    <property type="entry name" value="CARRIER"/>
    <property type="match status" value="1"/>
</dbReference>
<dbReference type="Pfam" id="PF00501">
    <property type="entry name" value="AMP-binding"/>
    <property type="match status" value="1"/>
</dbReference>
<dbReference type="SMART" id="SM00823">
    <property type="entry name" value="PKS_PP"/>
    <property type="match status" value="1"/>
</dbReference>
<gene>
    <name evidence="6" type="ORF">LQG66_29340</name>
</gene>
<accession>A0ABY3R8C8</accession>
<evidence type="ECO:0000313" key="6">
    <source>
        <dbReference type="EMBL" id="UFZ03302.1"/>
    </source>
</evidence>
<evidence type="ECO:0000259" key="5">
    <source>
        <dbReference type="PROSITE" id="PS50075"/>
    </source>
</evidence>
<protein>
    <submittedName>
        <fullName evidence="6">Amino acid adenylation domain-containing protein</fullName>
    </submittedName>
</protein>
<dbReference type="InterPro" id="IPR020806">
    <property type="entry name" value="PKS_PP-bd"/>
</dbReference>
<sequence length="1591" mass="176329">MGHDVNGLGKTGQLTGAKRELLDARIRGVRAPKSDASFVIRPRRGDAEPAPLSFAQERLWAFEQIGLLGPAYNLPEFYRIDGPLDYPALDLAYQYVVRRHAILRTRFVSSGGEPRQVVDQTVAFRCSFEDLTSLSGQDRKVEAERLSRMTVSQPFDLTVAPLLRVLVLRLSESEHRLVVVLHHIVADGWSMELLAQEVKQSYAALREGKPSAVPELPIQYADFAIWQRAWLQGKALERHLTYWLDKLRGASGVPTIPTDKPRPAIQTFNGGTASIVLKKEVVQSLTDISTREGATLFMVVLAAFKILLSRWSGEEDIIVGTPIWGRSQQETERMIGLFVNMMPLRTSLAGEPTFLEFLQRVKETAIGAYAHQEIPYERLLEELRPSRTLSHSPLFQCVLNMLNFASGGTDDAKLKLKVLEPTDPISRFDLTLYVLASNSGLALSAVYNTDLFRPERISEFLAQFSLLISQIVQDPAQNIISFSLRTPAGQKSLPDPARPLGYGWRGAVHELFVQQAARTPDRTALATVSDTYTYGDLDRLSDRVAEILVRSGLRKGDVAAIYAHRGPELVYAILGVLKAGAAFTLLDPGYPTNGLIDRVNIARPRAWIEIAEAGVPPDALVEAAIRAANGCKLRLRRREIELASDAMIGPLQNGGRPAVGPDDLAVVTFTSGSAGRPKGVAGRHGPLSYFLPWLEQAFEFQQSDRFSMVSGLSHDPLQRDIFTPLCLGAMICIPDPEQIIRPGYMATWMREAGVTVAQLTPGLGQALSYRGSPDAEMAESTTIASLRYAFFVGDVLTLRDVAAISSIAPSATCVNLYGATETQRALSYFVVPDEGLEELGSETGHAKQVVPLGRGIGDVQLILQNRRGVLAGVGELAEICVRSHQLARGYIDDDVATEQRFFSNPFSKVAGDRFYRTGDLGRYLPDGNVEFAGRIDHQMKIRGYRIEPGEIEPVLLRVSGARDAVVVARENDANEKVLVAYLVPANVTDPPRPGDLRARLREYLPDYMVPSVFVMIDAMPLTPNGKVDRRGLPRPELRPSPSSRHLMPRTESERSLLSIWRKVLGRSDLGIEDNFFELGGHSLRAARVAAWVRQELKVDLPLRTLFAAPTIVELAAWIDVARRADGQPNFAFVRQPRPAEIPTSVVQESWLRLHRVGKPGAAFNIAYFVGLTGKLDPARLERSFDAVVQRHESLRTRFGWNDNTPFQIIDPRGRFGIEIIDVSSRSPEHRKVAARQVAAQLRNEALDLEKGPLIKVTLLRLAPEEHHLLMLVHHIVCDGWSVHILLREARAFYAAFGEERPPSLSEPQLQYADFVLWQRTREYREALAPEIAYWTERMAGAPLLNLPLARSRPDQPSYSGATRSFSLPPELKVAMQELADGEGVTPFVVLFGVFTIALMRWSGETDVVVGTPVAGRRQPNMEELIGLFINYLPLRVDLSNDPSFREVLRRVKVEVLAALDHPNASIADIQAGLSNRGYQRETPFFRIAFAMQNVPVDGAAFAGLQTYPIVVPVRTARRDLTLFVYETADAFYGIAEYATDIFEPATIDSLLQDFVTSLKVLTENPGFTVSSASRTAQTRHAEEVSVGSLLK</sequence>
<dbReference type="Gene3D" id="3.30.559.30">
    <property type="entry name" value="Nonribosomal peptide synthetase, condensation domain"/>
    <property type="match status" value="2"/>
</dbReference>
<keyword evidence="2" id="KW-0596">Phosphopantetheine</keyword>
<dbReference type="InterPro" id="IPR009081">
    <property type="entry name" value="PP-bd_ACP"/>
</dbReference>
<dbReference type="InterPro" id="IPR000873">
    <property type="entry name" value="AMP-dep_synth/lig_dom"/>
</dbReference>
<dbReference type="SUPFAM" id="SSF47336">
    <property type="entry name" value="ACP-like"/>
    <property type="match status" value="1"/>
</dbReference>
<reference evidence="6" key="1">
    <citation type="journal article" date="2024" name="Antonie Van Leeuwenhoek">
        <title>Bradyrhizobium ontarionense sp. nov., a novel bacterial symbiont isolated from Aeschynomene indica (Indian jointvetch), harbours photosynthesis, nitrogen fixation and nitrous oxide (N2O) reductase genes.</title>
        <authorList>
            <person name="Bromfield E.S.P."/>
            <person name="Cloutier S."/>
        </authorList>
    </citation>
    <scope>NUCLEOTIDE SEQUENCE</scope>
    <source>
        <strain evidence="6">A19</strain>
    </source>
</reference>
<name>A0ABY3R8C8_9BRAD</name>
<dbReference type="SUPFAM" id="SSF56801">
    <property type="entry name" value="Acetyl-CoA synthetase-like"/>
    <property type="match status" value="1"/>
</dbReference>
<dbReference type="Gene3D" id="1.10.1200.10">
    <property type="entry name" value="ACP-like"/>
    <property type="match status" value="1"/>
</dbReference>
<dbReference type="Gene3D" id="3.30.559.10">
    <property type="entry name" value="Chloramphenicol acetyltransferase-like domain"/>
    <property type="match status" value="2"/>
</dbReference>
<dbReference type="Gene3D" id="3.40.50.12780">
    <property type="entry name" value="N-terminal domain of ligase-like"/>
    <property type="match status" value="1"/>
</dbReference>
<feature type="domain" description="Carrier" evidence="5">
    <location>
        <begin position="1047"/>
        <end position="1122"/>
    </location>
</feature>